<dbReference type="GO" id="GO:0005634">
    <property type="term" value="C:nucleus"/>
    <property type="evidence" value="ECO:0007669"/>
    <property type="project" value="TreeGrafter"/>
</dbReference>
<feature type="region of interest" description="Disordered" evidence="5">
    <location>
        <begin position="58"/>
        <end position="84"/>
    </location>
</feature>
<name>A0A8T0SD94_PANVG</name>
<dbReference type="GO" id="GO:0003677">
    <property type="term" value="F:DNA binding"/>
    <property type="evidence" value="ECO:0007669"/>
    <property type="project" value="UniProtKB-KW"/>
</dbReference>
<evidence type="ECO:0000256" key="1">
    <source>
        <dbReference type="ARBA" id="ARBA00005510"/>
    </source>
</evidence>
<keyword evidence="8" id="KW-1185">Reference proteome</keyword>
<proteinExistence type="inferred from homology"/>
<comment type="similarity">
    <text evidence="1">Belongs to the bHLH protein family.</text>
</comment>
<dbReference type="EMBL" id="CM029045">
    <property type="protein sequence ID" value="KAG2594863.1"/>
    <property type="molecule type" value="Genomic_DNA"/>
</dbReference>
<dbReference type="Gene3D" id="4.10.280.10">
    <property type="entry name" value="Helix-loop-helix DNA-binding domain"/>
    <property type="match status" value="1"/>
</dbReference>
<dbReference type="PANTHER" id="PTHR46684">
    <property type="entry name" value="TRANSCRIPTION FACTOR FAMA"/>
    <property type="match status" value="1"/>
</dbReference>
<evidence type="ECO:0000256" key="4">
    <source>
        <dbReference type="ARBA" id="ARBA00023163"/>
    </source>
</evidence>
<keyword evidence="4" id="KW-0804">Transcription</keyword>
<accession>A0A8T0SD94</accession>
<dbReference type="SUPFAM" id="SSF47459">
    <property type="entry name" value="HLH, helix-loop-helix DNA-binding domain"/>
    <property type="match status" value="1"/>
</dbReference>
<dbReference type="PANTHER" id="PTHR46684:SF1">
    <property type="entry name" value="TRANSCRIPTION FACTOR MUTE"/>
    <property type="match status" value="1"/>
</dbReference>
<feature type="compositionally biased region" description="Low complexity" evidence="5">
    <location>
        <begin position="65"/>
        <end position="84"/>
    </location>
</feature>
<dbReference type="AlphaFoldDB" id="A0A8T0SD94"/>
<evidence type="ECO:0000313" key="8">
    <source>
        <dbReference type="Proteomes" id="UP000823388"/>
    </source>
</evidence>
<dbReference type="OrthoDB" id="675169at2759"/>
<keyword evidence="3" id="KW-0238">DNA-binding</keyword>
<dbReference type="PROSITE" id="PS50888">
    <property type="entry name" value="BHLH"/>
    <property type="match status" value="1"/>
</dbReference>
<evidence type="ECO:0000256" key="3">
    <source>
        <dbReference type="ARBA" id="ARBA00023125"/>
    </source>
</evidence>
<organism evidence="7 8">
    <name type="scientific">Panicum virgatum</name>
    <name type="common">Blackwell switchgrass</name>
    <dbReference type="NCBI Taxonomy" id="38727"/>
    <lineage>
        <taxon>Eukaryota</taxon>
        <taxon>Viridiplantae</taxon>
        <taxon>Streptophyta</taxon>
        <taxon>Embryophyta</taxon>
        <taxon>Tracheophyta</taxon>
        <taxon>Spermatophyta</taxon>
        <taxon>Magnoliopsida</taxon>
        <taxon>Liliopsida</taxon>
        <taxon>Poales</taxon>
        <taxon>Poaceae</taxon>
        <taxon>PACMAD clade</taxon>
        <taxon>Panicoideae</taxon>
        <taxon>Panicodae</taxon>
        <taxon>Paniceae</taxon>
        <taxon>Panicinae</taxon>
        <taxon>Panicum</taxon>
        <taxon>Panicum sect. Hiantes</taxon>
    </lineage>
</organism>
<evidence type="ECO:0000259" key="6">
    <source>
        <dbReference type="PROSITE" id="PS50888"/>
    </source>
</evidence>
<dbReference type="GO" id="GO:0045893">
    <property type="term" value="P:positive regulation of DNA-templated transcription"/>
    <property type="evidence" value="ECO:0007669"/>
    <property type="project" value="TreeGrafter"/>
</dbReference>
<dbReference type="GO" id="GO:0046983">
    <property type="term" value="F:protein dimerization activity"/>
    <property type="evidence" value="ECO:0007669"/>
    <property type="project" value="InterPro"/>
</dbReference>
<dbReference type="InterPro" id="IPR011598">
    <property type="entry name" value="bHLH_dom"/>
</dbReference>
<sequence>MSHIAVERNRRRQMNEHLKVLRSLTPALYIKRGDQASIIGGAIDFIRELQQVLESLEARKRRRSSTTSGFSPSPTPSPRSHLVAFSSSSGCSAATTSSTPSPPVLLPGKALLPAVKELAACCNSPAADVEARISGANVLLRTLSRRAPGQAAGMVALLEALHLEVLHLNISTMEDTVLHSFVLKIGLECQVSVEDLAYEVQQTFVYFREQQEQQQDHQAEQPGHQLQLAGESHVLMSHGHMIDDELMMA</sequence>
<dbReference type="SMART" id="SM00353">
    <property type="entry name" value="HLH"/>
    <property type="match status" value="1"/>
</dbReference>
<evidence type="ECO:0000256" key="5">
    <source>
        <dbReference type="SAM" id="MobiDB-lite"/>
    </source>
</evidence>
<evidence type="ECO:0000313" key="7">
    <source>
        <dbReference type="EMBL" id="KAG2594863.1"/>
    </source>
</evidence>
<feature type="domain" description="BHLH" evidence="6">
    <location>
        <begin position="1"/>
        <end position="49"/>
    </location>
</feature>
<evidence type="ECO:0000256" key="2">
    <source>
        <dbReference type="ARBA" id="ARBA00023015"/>
    </source>
</evidence>
<dbReference type="GO" id="GO:0010052">
    <property type="term" value="P:guard cell differentiation"/>
    <property type="evidence" value="ECO:0007669"/>
    <property type="project" value="InterPro"/>
</dbReference>
<protein>
    <recommendedName>
        <fullName evidence="6">BHLH domain-containing protein</fullName>
    </recommendedName>
</protein>
<dbReference type="Pfam" id="PF00010">
    <property type="entry name" value="HLH"/>
    <property type="match status" value="1"/>
</dbReference>
<comment type="caution">
    <text evidence="7">The sequence shown here is derived from an EMBL/GenBank/DDBJ whole genome shotgun (WGS) entry which is preliminary data.</text>
</comment>
<dbReference type="Proteomes" id="UP000823388">
    <property type="component" value="Chromosome 5K"/>
</dbReference>
<dbReference type="FunFam" id="4.10.280.10:FF:000064">
    <property type="entry name" value="Transcription factor MUTE"/>
    <property type="match status" value="1"/>
</dbReference>
<gene>
    <name evidence="7" type="ORF">PVAP13_5KG028100</name>
</gene>
<reference evidence="7" key="1">
    <citation type="submission" date="2020-05" db="EMBL/GenBank/DDBJ databases">
        <title>WGS assembly of Panicum virgatum.</title>
        <authorList>
            <person name="Lovell J.T."/>
            <person name="Jenkins J."/>
            <person name="Shu S."/>
            <person name="Juenger T.E."/>
            <person name="Schmutz J."/>
        </authorList>
    </citation>
    <scope>NUCLEOTIDE SEQUENCE</scope>
    <source>
        <strain evidence="7">AP13</strain>
    </source>
</reference>
<dbReference type="GO" id="GO:0003700">
    <property type="term" value="F:DNA-binding transcription factor activity"/>
    <property type="evidence" value="ECO:0007669"/>
    <property type="project" value="InterPro"/>
</dbReference>
<dbReference type="InterPro" id="IPR044283">
    <property type="entry name" value="FAMA/SPEECHLESS/MUTE-like"/>
</dbReference>
<dbReference type="InterPro" id="IPR036638">
    <property type="entry name" value="HLH_DNA-bd_sf"/>
</dbReference>
<keyword evidence="2" id="KW-0805">Transcription regulation</keyword>